<name>A0ABQ8FCW2_9FUNG</name>
<organism evidence="3 4">
    <name type="scientific">Batrachochytrium salamandrivorans</name>
    <dbReference type="NCBI Taxonomy" id="1357716"/>
    <lineage>
        <taxon>Eukaryota</taxon>
        <taxon>Fungi</taxon>
        <taxon>Fungi incertae sedis</taxon>
        <taxon>Chytridiomycota</taxon>
        <taxon>Chytridiomycota incertae sedis</taxon>
        <taxon>Chytridiomycetes</taxon>
        <taxon>Rhizophydiales</taxon>
        <taxon>Rhizophydiales incertae sedis</taxon>
        <taxon>Batrachochytrium</taxon>
    </lineage>
</organism>
<dbReference type="InterPro" id="IPR049128">
    <property type="entry name" value="Pop8-like_dom"/>
</dbReference>
<evidence type="ECO:0000259" key="2">
    <source>
        <dbReference type="Pfam" id="PF20976"/>
    </source>
</evidence>
<protein>
    <recommendedName>
        <fullName evidence="2">Ribonucleases P/MRP subunit Pop8-like domain-containing protein</fullName>
    </recommendedName>
</protein>
<gene>
    <name evidence="3" type="ORF">BASA50_005403</name>
</gene>
<proteinExistence type="predicted"/>
<keyword evidence="4" id="KW-1185">Reference proteome</keyword>
<dbReference type="Pfam" id="PF20976">
    <property type="entry name" value="Pop8"/>
    <property type="match status" value="1"/>
</dbReference>
<dbReference type="PANTHER" id="PTHR15441">
    <property type="entry name" value="RIBONUCLEASE P PROTEIN SUBUNIT P14"/>
    <property type="match status" value="1"/>
</dbReference>
<dbReference type="Proteomes" id="UP001648503">
    <property type="component" value="Unassembled WGS sequence"/>
</dbReference>
<feature type="domain" description="Ribonucleases P/MRP subunit Pop8-like" evidence="2">
    <location>
        <begin position="66"/>
        <end position="138"/>
    </location>
</feature>
<accession>A0ABQ8FCW2</accession>
<sequence length="168" mass="18185">MVKRTALGEARLIATEHGLAMKSSSVDRGIESTVSPSVNLSMGLLSGDGQQRSAPNTTRITITDHPWQYMLVQIHFSSPDGPPLSFDEVQFKNTIVGSLRKAYGIVGASVVVDVLRFQPNQSYIRVPFEHASVVSSSLALCSEYDGLSCRISVVRQSPFLCSLVAGTR</sequence>
<dbReference type="PANTHER" id="PTHR15441:SF1">
    <property type="entry name" value="RIBONUCLEASE P PROTEIN SUBUNIT P14"/>
    <property type="match status" value="1"/>
</dbReference>
<dbReference type="InterPro" id="IPR038085">
    <property type="entry name" value="Rnp2-like_sf"/>
</dbReference>
<keyword evidence="1" id="KW-0819">tRNA processing</keyword>
<evidence type="ECO:0000256" key="1">
    <source>
        <dbReference type="ARBA" id="ARBA00022694"/>
    </source>
</evidence>
<evidence type="ECO:0000313" key="4">
    <source>
        <dbReference type="Proteomes" id="UP001648503"/>
    </source>
</evidence>
<reference evidence="3 4" key="1">
    <citation type="submission" date="2021-02" db="EMBL/GenBank/DDBJ databases">
        <title>Variation within the Batrachochytrium salamandrivorans European outbreak.</title>
        <authorList>
            <person name="Kelly M."/>
            <person name="Pasmans F."/>
            <person name="Shea T.P."/>
            <person name="Munoz J.F."/>
            <person name="Carranza S."/>
            <person name="Cuomo C.A."/>
            <person name="Martel A."/>
        </authorList>
    </citation>
    <scope>NUCLEOTIDE SEQUENCE [LARGE SCALE GENOMIC DNA]</scope>
    <source>
        <strain evidence="3 4">AMFP18/2</strain>
    </source>
</reference>
<evidence type="ECO:0000313" key="3">
    <source>
        <dbReference type="EMBL" id="KAH6596106.1"/>
    </source>
</evidence>
<dbReference type="SUPFAM" id="SSF160350">
    <property type="entry name" value="Rnp2-like"/>
    <property type="match status" value="1"/>
</dbReference>
<comment type="caution">
    <text evidence="3">The sequence shown here is derived from an EMBL/GenBank/DDBJ whole genome shotgun (WGS) entry which is preliminary data.</text>
</comment>
<dbReference type="EMBL" id="JAFCIX010000249">
    <property type="protein sequence ID" value="KAH6596106.1"/>
    <property type="molecule type" value="Genomic_DNA"/>
</dbReference>
<dbReference type="Gene3D" id="3.30.70.3250">
    <property type="entry name" value="Ribonuclease P, Pop5 subunit"/>
    <property type="match status" value="1"/>
</dbReference>